<dbReference type="InterPro" id="IPR003781">
    <property type="entry name" value="CoA-bd"/>
</dbReference>
<dbReference type="SUPFAM" id="SSF51735">
    <property type="entry name" value="NAD(P)-binding Rossmann-fold domains"/>
    <property type="match status" value="1"/>
</dbReference>
<evidence type="ECO:0000256" key="1">
    <source>
        <dbReference type="ARBA" id="ARBA00022490"/>
    </source>
</evidence>
<comment type="subunit">
    <text evidence="6">Homodimer.</text>
</comment>
<keyword evidence="1 6" id="KW-0963">Cytoplasm</keyword>
<keyword evidence="2 6" id="KW-0678">Repressor</keyword>
<dbReference type="GO" id="GO:0045892">
    <property type="term" value="P:negative regulation of DNA-templated transcription"/>
    <property type="evidence" value="ECO:0007669"/>
    <property type="project" value="InterPro"/>
</dbReference>
<evidence type="ECO:0000256" key="4">
    <source>
        <dbReference type="ARBA" id="ARBA00023125"/>
    </source>
</evidence>
<feature type="DNA-binding region" description="H-T-H motif" evidence="6">
    <location>
        <begin position="16"/>
        <end position="55"/>
    </location>
</feature>
<dbReference type="KEGG" id="caby:Cabys_3675"/>
<keyword evidence="4 6" id="KW-0238">DNA-binding</keyword>
<evidence type="ECO:0000313" key="11">
    <source>
        <dbReference type="Proteomes" id="UP000183868"/>
    </source>
</evidence>
<evidence type="ECO:0000313" key="8">
    <source>
        <dbReference type="EMBL" id="APF20421.1"/>
    </source>
</evidence>
<keyword evidence="5 6" id="KW-0804">Transcription</keyword>
<evidence type="ECO:0000256" key="6">
    <source>
        <dbReference type="HAMAP-Rule" id="MF_01131"/>
    </source>
</evidence>
<dbReference type="Proteomes" id="UP000183868">
    <property type="component" value="Chromosome"/>
</dbReference>
<dbReference type="InterPro" id="IPR036388">
    <property type="entry name" value="WH-like_DNA-bd_sf"/>
</dbReference>
<accession>H1XPS5</accession>
<dbReference type="OrthoDB" id="9784760at2"/>
<name>H1XPS5_CALAY</name>
<evidence type="ECO:0000256" key="5">
    <source>
        <dbReference type="ARBA" id="ARBA00023163"/>
    </source>
</evidence>
<dbReference type="InterPro" id="IPR009718">
    <property type="entry name" value="Rex_DNA-bd_C_dom"/>
</dbReference>
<dbReference type="SMART" id="SM00881">
    <property type="entry name" value="CoA_binding"/>
    <property type="match status" value="1"/>
</dbReference>
<dbReference type="NCBIfam" id="NF003995">
    <property type="entry name" value="PRK05472.2-4"/>
    <property type="match status" value="1"/>
</dbReference>
<dbReference type="RefSeq" id="WP_006928138.1">
    <property type="nucleotide sequence ID" value="NZ_CM001402.1"/>
</dbReference>
<reference evidence="8 11" key="2">
    <citation type="submission" date="2016-11" db="EMBL/GenBank/DDBJ databases">
        <title>Genomic analysis of Caldithrix abyssi and proposal of a novel bacterial phylum Caldithrichaeota.</title>
        <authorList>
            <person name="Kublanov I."/>
            <person name="Sigalova O."/>
            <person name="Gavrilov S."/>
            <person name="Lebedinsky A."/>
            <person name="Ivanova N."/>
            <person name="Daum C."/>
            <person name="Reddy T."/>
            <person name="Klenk H.P."/>
            <person name="Goker M."/>
            <person name="Reva O."/>
            <person name="Miroshnichenko M."/>
            <person name="Kyprides N."/>
            <person name="Woyke T."/>
            <person name="Gelfand M."/>
        </authorList>
    </citation>
    <scope>NUCLEOTIDE SEQUENCE [LARGE SCALE GENOMIC DNA]</scope>
    <source>
        <strain evidence="8 11">LF13</strain>
    </source>
</reference>
<dbReference type="GO" id="GO:0003700">
    <property type="term" value="F:DNA-binding transcription factor activity"/>
    <property type="evidence" value="ECO:0007669"/>
    <property type="project" value="UniProtKB-UniRule"/>
</dbReference>
<organism evidence="9 10">
    <name type="scientific">Caldithrix abyssi DSM 13497</name>
    <dbReference type="NCBI Taxonomy" id="880073"/>
    <lineage>
        <taxon>Bacteria</taxon>
        <taxon>Pseudomonadati</taxon>
        <taxon>Calditrichota</taxon>
        <taxon>Calditrichia</taxon>
        <taxon>Calditrichales</taxon>
        <taxon>Calditrichaceae</taxon>
        <taxon>Caldithrix</taxon>
    </lineage>
</organism>
<dbReference type="InterPro" id="IPR036291">
    <property type="entry name" value="NAD(P)-bd_dom_sf"/>
</dbReference>
<keyword evidence="3 6" id="KW-0805">Transcription regulation</keyword>
<dbReference type="Pfam" id="PF02629">
    <property type="entry name" value="CoA_binding"/>
    <property type="match status" value="1"/>
</dbReference>
<dbReference type="InterPro" id="IPR036390">
    <property type="entry name" value="WH_DNA-bd_sf"/>
</dbReference>
<dbReference type="Gene3D" id="3.40.50.720">
    <property type="entry name" value="NAD(P)-binding Rossmann-like Domain"/>
    <property type="match status" value="1"/>
</dbReference>
<gene>
    <name evidence="6 8" type="primary">rex</name>
    <name evidence="8" type="ORF">Cabys_3675</name>
    <name evidence="9" type="ORF">Calab_1430</name>
</gene>
<dbReference type="GO" id="GO:0005737">
    <property type="term" value="C:cytoplasm"/>
    <property type="evidence" value="ECO:0007669"/>
    <property type="project" value="UniProtKB-SubCell"/>
</dbReference>
<proteinExistence type="inferred from homology"/>
<feature type="domain" description="CoA-binding" evidence="7">
    <location>
        <begin position="82"/>
        <end position="180"/>
    </location>
</feature>
<dbReference type="NCBIfam" id="NF003996">
    <property type="entry name" value="PRK05472.2-5"/>
    <property type="match status" value="1"/>
</dbReference>
<reference evidence="9 10" key="1">
    <citation type="submission" date="2011-09" db="EMBL/GenBank/DDBJ databases">
        <title>The permanent draft genome of Caldithrix abyssi DSM 13497.</title>
        <authorList>
            <consortium name="US DOE Joint Genome Institute (JGI-PGF)"/>
            <person name="Lucas S."/>
            <person name="Han J."/>
            <person name="Lapidus A."/>
            <person name="Bruce D."/>
            <person name="Goodwin L."/>
            <person name="Pitluck S."/>
            <person name="Peters L."/>
            <person name="Kyrpides N."/>
            <person name="Mavromatis K."/>
            <person name="Ivanova N."/>
            <person name="Mikhailova N."/>
            <person name="Chertkov O."/>
            <person name="Detter J.C."/>
            <person name="Tapia R."/>
            <person name="Han C."/>
            <person name="Land M."/>
            <person name="Hauser L."/>
            <person name="Markowitz V."/>
            <person name="Cheng J.-F."/>
            <person name="Hugenholtz P."/>
            <person name="Woyke T."/>
            <person name="Wu D."/>
            <person name="Spring S."/>
            <person name="Brambilla E."/>
            <person name="Klenk H.-P."/>
            <person name="Eisen J.A."/>
        </authorList>
    </citation>
    <scope>NUCLEOTIDE SEQUENCE [LARGE SCALE GENOMIC DNA]</scope>
    <source>
        <strain evidence="9 10">DSM 13497</strain>
    </source>
</reference>
<dbReference type="Proteomes" id="UP000004671">
    <property type="component" value="Chromosome"/>
</dbReference>
<evidence type="ECO:0000256" key="2">
    <source>
        <dbReference type="ARBA" id="ARBA00022491"/>
    </source>
</evidence>
<feature type="binding site" evidence="6">
    <location>
        <begin position="90"/>
        <end position="95"/>
    </location>
    <ligand>
        <name>NAD(+)</name>
        <dbReference type="ChEBI" id="CHEBI:57540"/>
    </ligand>
</feature>
<dbReference type="Gene3D" id="1.10.10.10">
    <property type="entry name" value="Winged helix-like DNA-binding domain superfamily/Winged helix DNA-binding domain"/>
    <property type="match status" value="1"/>
</dbReference>
<comment type="similarity">
    <text evidence="6">Belongs to the transcriptional regulatory Rex family.</text>
</comment>
<dbReference type="PaxDb" id="880073-Calab_1430"/>
<dbReference type="InterPro" id="IPR022876">
    <property type="entry name" value="Tscrpt_rep_Rex"/>
</dbReference>
<dbReference type="Pfam" id="PF06971">
    <property type="entry name" value="Put_DNA-bind_N"/>
    <property type="match status" value="1"/>
</dbReference>
<sequence>MHRANLPEKTVERTILYKRLLLNLQKSGQQMVFSYQLAQLAGNSAEQVRRDLMQIGFSGNPKKGYVIKDMLQAIEAVLNNPFQQPIILIGVGNLGKAILSYFTYQQPHINIVAAFDRDPNKVDRVIAGCRCYSTDALEEIVARENVRLAILTVPASHAQEITDRLVYLGIKGILNFAPVPLKVPDTVICEQLDIMLQLEKLAFLTQVK</sequence>
<dbReference type="SUPFAM" id="SSF46785">
    <property type="entry name" value="Winged helix' DNA-binding domain"/>
    <property type="match status" value="1"/>
</dbReference>
<keyword evidence="10" id="KW-1185">Reference proteome</keyword>
<dbReference type="HAMAP" id="MF_01131">
    <property type="entry name" value="Rex"/>
    <property type="match status" value="1"/>
</dbReference>
<comment type="function">
    <text evidence="6">Modulates transcription in response to changes in cellular NADH/NAD(+) redox state.</text>
</comment>
<protein>
    <recommendedName>
        <fullName evidence="6">Redox-sensing transcriptional repressor Rex</fullName>
    </recommendedName>
</protein>
<dbReference type="NCBIfam" id="NF003994">
    <property type="entry name" value="PRK05472.2-3"/>
    <property type="match status" value="1"/>
</dbReference>
<keyword evidence="6" id="KW-0520">NAD</keyword>
<evidence type="ECO:0000259" key="7">
    <source>
        <dbReference type="SMART" id="SM00881"/>
    </source>
</evidence>
<comment type="subcellular location">
    <subcellularLocation>
        <location evidence="6">Cytoplasm</location>
    </subcellularLocation>
</comment>
<dbReference type="EMBL" id="CP018099">
    <property type="protein sequence ID" value="APF20421.1"/>
    <property type="molecule type" value="Genomic_DNA"/>
</dbReference>
<dbReference type="eggNOG" id="COG2344">
    <property type="taxonomic scope" value="Bacteria"/>
</dbReference>
<dbReference type="GO" id="GO:0051775">
    <property type="term" value="P:response to redox state"/>
    <property type="evidence" value="ECO:0007669"/>
    <property type="project" value="InterPro"/>
</dbReference>
<dbReference type="STRING" id="880073.Cabys_3675"/>
<evidence type="ECO:0000256" key="3">
    <source>
        <dbReference type="ARBA" id="ARBA00023015"/>
    </source>
</evidence>
<dbReference type="GO" id="GO:0003677">
    <property type="term" value="F:DNA binding"/>
    <property type="evidence" value="ECO:0007669"/>
    <property type="project" value="UniProtKB-UniRule"/>
</dbReference>
<dbReference type="PANTHER" id="PTHR35786">
    <property type="entry name" value="REDOX-SENSING TRANSCRIPTIONAL REPRESSOR REX"/>
    <property type="match status" value="1"/>
</dbReference>
<dbReference type="PANTHER" id="PTHR35786:SF1">
    <property type="entry name" value="REDOX-SENSING TRANSCRIPTIONAL REPRESSOR REX 1"/>
    <property type="match status" value="1"/>
</dbReference>
<dbReference type="AlphaFoldDB" id="H1XPS5"/>
<dbReference type="InParanoid" id="H1XPS5"/>
<evidence type="ECO:0000313" key="9">
    <source>
        <dbReference type="EMBL" id="EHO41051.1"/>
    </source>
</evidence>
<evidence type="ECO:0000313" key="10">
    <source>
        <dbReference type="Proteomes" id="UP000004671"/>
    </source>
</evidence>
<dbReference type="EMBL" id="CM001402">
    <property type="protein sequence ID" value="EHO41051.1"/>
    <property type="molecule type" value="Genomic_DNA"/>
</dbReference>
<dbReference type="HOGENOM" id="CLU_061534_1_1_0"/>